<organism evidence="2 3">
    <name type="scientific">Dactylonectria estremocensis</name>
    <dbReference type="NCBI Taxonomy" id="1079267"/>
    <lineage>
        <taxon>Eukaryota</taxon>
        <taxon>Fungi</taxon>
        <taxon>Dikarya</taxon>
        <taxon>Ascomycota</taxon>
        <taxon>Pezizomycotina</taxon>
        <taxon>Sordariomycetes</taxon>
        <taxon>Hypocreomycetidae</taxon>
        <taxon>Hypocreales</taxon>
        <taxon>Nectriaceae</taxon>
        <taxon>Dactylonectria</taxon>
    </lineage>
</organism>
<feature type="compositionally biased region" description="Basic residues" evidence="1">
    <location>
        <begin position="40"/>
        <end position="51"/>
    </location>
</feature>
<accession>A0A9P9EIG8</accession>
<sequence length="419" mass="46060">MAMSRSSKQMQHCHPQYLAQNQPGAPNRFPKHVNSAGPARHSRAGRKRRHVSLASTGTRYHGLLSPTSTVSRHSDGRMSGDFSQLEWQSAASSTGVDDDTLMSSTSKLPNTDHALDPEFMFAILGDNYLLGNPTEHDFSKLFEAPWQDNQAATSSTTSLGGLSDITLSLQDLWGDTPAIRVSASDSDQTHCKLSESPLGMEWFGTIDTSPELSPSTSSHPSSSVDTTSNYAASDKAKRGNRDGCQCLSLVAGLIEQVETQGVKTDASIDDLLESCSEPLRQCKTLLDCPPCRSRSEYLLLLAILAKSLTTVFNSLVRLCVQVEKEVVQDFPALTNNWPDVHVGRHLVDDTAERFIVIEMLVAVKLNHLHQFLVNLKIHSKTREGSGALVLQVEERIRNLKVLMTNSQRQILAVNTYAKF</sequence>
<reference evidence="2" key="1">
    <citation type="journal article" date="2021" name="Nat. Commun.">
        <title>Genetic determinants of endophytism in the Arabidopsis root mycobiome.</title>
        <authorList>
            <person name="Mesny F."/>
            <person name="Miyauchi S."/>
            <person name="Thiergart T."/>
            <person name="Pickel B."/>
            <person name="Atanasova L."/>
            <person name="Karlsson M."/>
            <person name="Huettel B."/>
            <person name="Barry K.W."/>
            <person name="Haridas S."/>
            <person name="Chen C."/>
            <person name="Bauer D."/>
            <person name="Andreopoulos W."/>
            <person name="Pangilinan J."/>
            <person name="LaButti K."/>
            <person name="Riley R."/>
            <person name="Lipzen A."/>
            <person name="Clum A."/>
            <person name="Drula E."/>
            <person name="Henrissat B."/>
            <person name="Kohler A."/>
            <person name="Grigoriev I.V."/>
            <person name="Martin F.M."/>
            <person name="Hacquard S."/>
        </authorList>
    </citation>
    <scope>NUCLEOTIDE SEQUENCE</scope>
    <source>
        <strain evidence="2">MPI-CAGE-AT-0021</strain>
    </source>
</reference>
<feature type="compositionally biased region" description="Low complexity" evidence="1">
    <location>
        <begin position="208"/>
        <end position="228"/>
    </location>
</feature>
<keyword evidence="3" id="KW-1185">Reference proteome</keyword>
<dbReference type="Proteomes" id="UP000717696">
    <property type="component" value="Unassembled WGS sequence"/>
</dbReference>
<dbReference type="OrthoDB" id="4356994at2759"/>
<gene>
    <name evidence="2" type="ORF">B0J13DRAFT_608596</name>
</gene>
<evidence type="ECO:0000313" key="3">
    <source>
        <dbReference type="Proteomes" id="UP000717696"/>
    </source>
</evidence>
<dbReference type="AlphaFoldDB" id="A0A9P9EIG8"/>
<dbReference type="EMBL" id="JAGMUU010000013">
    <property type="protein sequence ID" value="KAH7140154.1"/>
    <property type="molecule type" value="Genomic_DNA"/>
</dbReference>
<evidence type="ECO:0000256" key="1">
    <source>
        <dbReference type="SAM" id="MobiDB-lite"/>
    </source>
</evidence>
<protein>
    <recommendedName>
        <fullName evidence="4">Aflatoxin regulatory protein domain-containing protein</fullName>
    </recommendedName>
</protein>
<evidence type="ECO:0000313" key="2">
    <source>
        <dbReference type="EMBL" id="KAH7140154.1"/>
    </source>
</evidence>
<proteinExistence type="predicted"/>
<feature type="region of interest" description="Disordered" evidence="1">
    <location>
        <begin position="18"/>
        <end position="80"/>
    </location>
</feature>
<name>A0A9P9EIG8_9HYPO</name>
<comment type="caution">
    <text evidence="2">The sequence shown here is derived from an EMBL/GenBank/DDBJ whole genome shotgun (WGS) entry which is preliminary data.</text>
</comment>
<evidence type="ECO:0008006" key="4">
    <source>
        <dbReference type="Google" id="ProtNLM"/>
    </source>
</evidence>
<feature type="region of interest" description="Disordered" evidence="1">
    <location>
        <begin position="204"/>
        <end position="229"/>
    </location>
</feature>